<evidence type="ECO:0008006" key="3">
    <source>
        <dbReference type="Google" id="ProtNLM"/>
    </source>
</evidence>
<proteinExistence type="predicted"/>
<dbReference type="STRING" id="393003.SAMN05660461_5045"/>
<keyword evidence="2" id="KW-1185">Reference proteome</keyword>
<organism evidence="1 2">
    <name type="scientific">Chitinophaga ginsengisegetis</name>
    <dbReference type="NCBI Taxonomy" id="393003"/>
    <lineage>
        <taxon>Bacteria</taxon>
        <taxon>Pseudomonadati</taxon>
        <taxon>Bacteroidota</taxon>
        <taxon>Chitinophagia</taxon>
        <taxon>Chitinophagales</taxon>
        <taxon>Chitinophagaceae</taxon>
        <taxon>Chitinophaga</taxon>
    </lineage>
</organism>
<reference evidence="1 2" key="1">
    <citation type="submission" date="2017-02" db="EMBL/GenBank/DDBJ databases">
        <authorList>
            <person name="Peterson S.W."/>
        </authorList>
    </citation>
    <scope>NUCLEOTIDE SEQUENCE [LARGE SCALE GENOMIC DNA]</scope>
    <source>
        <strain evidence="1 2">DSM 18108</strain>
    </source>
</reference>
<protein>
    <recommendedName>
        <fullName evidence="3">YD repeat-containing protein</fullName>
    </recommendedName>
</protein>
<name>A0A1T5P8S8_9BACT</name>
<dbReference type="Proteomes" id="UP000190166">
    <property type="component" value="Unassembled WGS sequence"/>
</dbReference>
<gene>
    <name evidence="1" type="ORF">SAMN05660461_5045</name>
</gene>
<dbReference type="RefSeq" id="WP_079472307.1">
    <property type="nucleotide sequence ID" value="NZ_FUZZ01000004.1"/>
</dbReference>
<evidence type="ECO:0000313" key="1">
    <source>
        <dbReference type="EMBL" id="SKD09164.1"/>
    </source>
</evidence>
<accession>A0A1T5P8S8</accession>
<sequence>MELNTLISSCLIKRSLSVGLLIILFLNCHAQSDFSTLLKSLSITGPSPTAAALGEYGKSPIGLATGTPDITIPLYTVKTQHLELPLMLRYSSNGIKVDAIASRTGMGWNMEAGGVITRNVNGSPDESSTWLPYTITGRAGVKYMWKAADVAEGNLLTWDTQPDLFTYNFGGYTGKFTLDSARNVVLIKYENLKIEYYFADATLNFKVTAPDGVIYFFGGFGATEYTKPPSSSGVCEVNYIRASSTAWYLTKIVHPLGDSIMFKYQGFTSTYESGISQIYTAKTYGSPTYNCSEGLVCDGYGNSTCLSRLRVDAFALSEINTSQGDKIKLINSPRLDIDNELLLDSIQIYHKKDLTVPYKVIDLQYTYSQSRQSYANTYFINPQYSKRLFLTDVIEKAKGNTYKKHSFFYNDYDGLPARLSFSQDDYGYFNGKSNSYLIPTPPQGYQAEFSYIVADRSPDPAYAGKGLLSKIVFPTGGYDTLIYEGHSINTIQAIPPSTSYITITTVGQGVKSVKKIDTLITPSVNQNVTFYFKCELVPGESYFPLDNYMYVRIYNGSSEIYSKTINVDSPESYTLPLLAGTTYKVELNVYGNVVRGTADFSYTGGQPTYEDRNKFVGGMRIAEVKSFSSERGFHDIRKFYYGIPTNLLKSSGDIVEEVWGYFAEFPVRFFCGSTSQPPSGFTIAECMRKAAYSSTMHNTFGSAASHIYYPSVVESHGNDFENGGIWTTFKVRSNDYAELMLGYRPHGMTSSNVAWENGLKTSELYFSKVNNNFINRKLTAYHYKIDFRYQKDLFGYLVRRRYEEIVINPDTSPVNPEEYAMYDVLRYPVTGNWTYMDSTYTTIYDDNGTTLTTQSAYTYDNALHTFPNRIWSIRSDGQEEFANMSYPLDYAPGTAFLDSLKIANIVNVPIENVKYLKQGTNIKVLAGSITLYNASRKGTKKSELLLATPNPVALSDFKFSNRAKGILPQAGSATVFSQDPRYEERITYDGYDAAGNISHFVINQQTGMCYLWGYDAQYPIAEVKNADLSDVAYTSFESAEWGNWTSTSNTFITNDGLSGKQSYALGSGNISKSGLGSSKKYVVSYWAKSGSIINVNGTVSTASGATYNNWTYYEKIVTGISAVTISGSGSIDELRLYPLEAQMTTTTYEPGVGVTGKLDEKGGLAYYEYDAFGRLKLVKDQNGKILQQYDYQYKTTL</sequence>
<dbReference type="EMBL" id="FUZZ01000004">
    <property type="protein sequence ID" value="SKD09164.1"/>
    <property type="molecule type" value="Genomic_DNA"/>
</dbReference>
<evidence type="ECO:0000313" key="2">
    <source>
        <dbReference type="Proteomes" id="UP000190166"/>
    </source>
</evidence>
<dbReference type="AlphaFoldDB" id="A0A1T5P8S8"/>